<evidence type="ECO:0000313" key="4">
    <source>
        <dbReference type="Proteomes" id="UP000326779"/>
    </source>
</evidence>
<evidence type="ECO:0000313" key="3">
    <source>
        <dbReference type="EMBL" id="QFR24733.1"/>
    </source>
</evidence>
<protein>
    <submittedName>
        <fullName evidence="3">DUF4874 domain-containing protein</fullName>
    </submittedName>
</protein>
<dbReference type="InterPro" id="IPR032267">
    <property type="entry name" value="DUF4832"/>
</dbReference>
<dbReference type="InterPro" id="IPR032379">
    <property type="entry name" value="DUF4874"/>
</dbReference>
<dbReference type="Pfam" id="PF16173">
    <property type="entry name" value="DUF4874"/>
    <property type="match status" value="1"/>
</dbReference>
<organism evidence="3 4">
    <name type="scientific">Schleiferilactobacillus harbinensis</name>
    <dbReference type="NCBI Taxonomy" id="304207"/>
    <lineage>
        <taxon>Bacteria</taxon>
        <taxon>Bacillati</taxon>
        <taxon>Bacillota</taxon>
        <taxon>Bacilli</taxon>
        <taxon>Lactobacillales</taxon>
        <taxon>Lactobacillaceae</taxon>
        <taxon>Schleiferilactobacillus</taxon>
    </lineage>
</organism>
<accession>A0A5P8M8B9</accession>
<dbReference type="KEGG" id="lhb:D1010_15865"/>
<dbReference type="Pfam" id="PF16116">
    <property type="entry name" value="DUF4832"/>
    <property type="match status" value="1"/>
</dbReference>
<name>A0A5P8M8B9_9LACO</name>
<sequence>MFTIVPAALPGSDTATLLANPDRGFRLEVYLNVATGKGMYHYQDTDAHAAFEKELAFHTADQPRLAQVYFYLTDYKDKPLDRAAFDRMTAYLQMLRDHHIKALLRFAYVWDDAHPRVQEPTLAQTLTHIDQLTTIWHDYADTIHVVQAGFIGPWGEWHGDARQRTNETAILQAILHSVPAELQVQLRMHDMKTKNAPYLSTADQARLGYHDDFLIGVPHEWNIGGTDPASPAYQRYLADSAYVLQDGEMIWFWANPIYLQTPTIASRPFIDRLLRNHFTSLSLAHNYREIESGSFSAQELANELHNQGVKDYPGIPTTTSMLAWRQEALTAADLDARHWPYQPEWFRDAHGQPLSRTAYDYIRDHLGYRIQVQKITYGRDLLAGPIKVTLHNYGFAAPLGLAEIVVEAADADNQIIGTTTVPLASVQPGTDVLAVVPVPVTAKAHRVGVRLAARDGRGARLANIVQQFDGTNWFALPNN</sequence>
<reference evidence="3 4" key="1">
    <citation type="submission" date="2019-10" db="EMBL/GenBank/DDBJ databases">
        <title>The completed genome of Lactobacillus harbinensis M1.</title>
        <authorList>
            <person name="Zheng Y."/>
        </authorList>
    </citation>
    <scope>NUCLEOTIDE SEQUENCE [LARGE SCALE GENOMIC DNA]</scope>
    <source>
        <strain evidence="3 4">M1</strain>
    </source>
</reference>
<dbReference type="RefSeq" id="WP_152261503.1">
    <property type="nucleotide sequence ID" value="NZ_CP045143.1"/>
</dbReference>
<gene>
    <name evidence="3" type="ORF">D1010_15865</name>
</gene>
<evidence type="ECO:0000259" key="2">
    <source>
        <dbReference type="Pfam" id="PF16173"/>
    </source>
</evidence>
<feature type="domain" description="DUF4832" evidence="1">
    <location>
        <begin position="206"/>
        <end position="452"/>
    </location>
</feature>
<proteinExistence type="predicted"/>
<dbReference type="Proteomes" id="UP000326779">
    <property type="component" value="Chromosome"/>
</dbReference>
<dbReference type="EMBL" id="CP045143">
    <property type="protein sequence ID" value="QFR24733.1"/>
    <property type="molecule type" value="Genomic_DNA"/>
</dbReference>
<dbReference type="AlphaFoldDB" id="A0A5P8M8B9"/>
<evidence type="ECO:0000259" key="1">
    <source>
        <dbReference type="Pfam" id="PF16116"/>
    </source>
</evidence>
<feature type="domain" description="DUF4874" evidence="2">
    <location>
        <begin position="36"/>
        <end position="189"/>
    </location>
</feature>